<dbReference type="GO" id="GO:0035999">
    <property type="term" value="P:tetrahydrofolate interconversion"/>
    <property type="evidence" value="ECO:0007669"/>
    <property type="project" value="UniProtKB-UniPathway"/>
</dbReference>
<reference evidence="10 11" key="1">
    <citation type="submission" date="2016-10" db="EMBL/GenBank/DDBJ databases">
        <authorList>
            <person name="Varghese N."/>
            <person name="Submissions S."/>
        </authorList>
    </citation>
    <scope>NUCLEOTIDE SEQUENCE [LARGE SCALE GENOMIC DNA]</scope>
    <source>
        <strain evidence="10 11">DSM 18839</strain>
    </source>
</reference>
<dbReference type="OrthoDB" id="9812555at2"/>
<proteinExistence type="inferred from homology"/>
<dbReference type="AlphaFoldDB" id="A0A8G2BF59"/>
<evidence type="ECO:0000256" key="9">
    <source>
        <dbReference type="RuleBase" id="RU003862"/>
    </source>
</evidence>
<accession>A0A8G2BF59</accession>
<comment type="cofactor">
    <cofactor evidence="1 9">
        <name>FAD</name>
        <dbReference type="ChEBI" id="CHEBI:57692"/>
    </cofactor>
</comment>
<dbReference type="EMBL" id="FNBW01000002">
    <property type="protein sequence ID" value="SDF30160.1"/>
    <property type="molecule type" value="Genomic_DNA"/>
</dbReference>
<sequence>MAPASARDVISLIDGFSVETTPASAAKVDCFADHLAPGTTVNVTFLPGSAIDDTIAVATRLRREGFEPVPHIAARSIADSAMLDRTLGRLKDEAGVTQALVIAGGLDHPLGAFASSMDLLATGLFEAHGIAKIGVAGHPEGSPDIDETALKDALLWKNRFAAERGLEMYIETQFCFDAAAITAWDRRIRSWGNTLPIHLGVPGLATLKTLLKFAQMSGIGPSIRVLTRQARNLAKLMLVQAPDRLLLDLAAYQAGDPDCGIEKLHFYPFGGLAKTAEWANAVASGDFIVDDRKAAILLGASDQAHAAS</sequence>
<name>A0A8G2BF59_9PROT</name>
<comment type="pathway">
    <text evidence="2 9">One-carbon metabolism; tetrahydrofolate interconversion.</text>
</comment>
<organism evidence="10 11">
    <name type="scientific">Thalassobaculum litoreum DSM 18839</name>
    <dbReference type="NCBI Taxonomy" id="1123362"/>
    <lineage>
        <taxon>Bacteria</taxon>
        <taxon>Pseudomonadati</taxon>
        <taxon>Pseudomonadota</taxon>
        <taxon>Alphaproteobacteria</taxon>
        <taxon>Rhodospirillales</taxon>
        <taxon>Thalassobaculaceae</taxon>
        <taxon>Thalassobaculum</taxon>
    </lineage>
</organism>
<dbReference type="PANTHER" id="PTHR45754:SF3">
    <property type="entry name" value="METHYLENETETRAHYDROFOLATE REDUCTASE (NADPH)"/>
    <property type="match status" value="1"/>
</dbReference>
<evidence type="ECO:0000256" key="4">
    <source>
        <dbReference type="ARBA" id="ARBA00022630"/>
    </source>
</evidence>
<comment type="similarity">
    <text evidence="3 9">Belongs to the methylenetetrahydrofolate reductase family.</text>
</comment>
<dbReference type="Proteomes" id="UP000198615">
    <property type="component" value="Unassembled WGS sequence"/>
</dbReference>
<dbReference type="GO" id="GO:0005829">
    <property type="term" value="C:cytosol"/>
    <property type="evidence" value="ECO:0007669"/>
    <property type="project" value="TreeGrafter"/>
</dbReference>
<evidence type="ECO:0000313" key="11">
    <source>
        <dbReference type="Proteomes" id="UP000198615"/>
    </source>
</evidence>
<dbReference type="Gene3D" id="3.20.20.220">
    <property type="match status" value="1"/>
</dbReference>
<evidence type="ECO:0000256" key="7">
    <source>
        <dbReference type="ARBA" id="ARBA00034478"/>
    </source>
</evidence>
<comment type="catalytic activity">
    <reaction evidence="8">
        <text>(6S)-5-methyl-5,6,7,8-tetrahydrofolate + NAD(+) = (6R)-5,10-methylene-5,6,7,8-tetrahydrofolate + NADH + H(+)</text>
        <dbReference type="Rhea" id="RHEA:19821"/>
        <dbReference type="ChEBI" id="CHEBI:15378"/>
        <dbReference type="ChEBI" id="CHEBI:15636"/>
        <dbReference type="ChEBI" id="CHEBI:18608"/>
        <dbReference type="ChEBI" id="CHEBI:57540"/>
        <dbReference type="ChEBI" id="CHEBI:57945"/>
        <dbReference type="EC" id="1.5.1.54"/>
    </reaction>
    <physiologicalReaction direction="right-to-left" evidence="8">
        <dbReference type="Rhea" id="RHEA:19823"/>
    </physiologicalReaction>
</comment>
<dbReference type="UniPathway" id="UPA00193"/>
<dbReference type="GO" id="GO:0009086">
    <property type="term" value="P:methionine biosynthetic process"/>
    <property type="evidence" value="ECO:0007669"/>
    <property type="project" value="TreeGrafter"/>
</dbReference>
<evidence type="ECO:0000256" key="8">
    <source>
        <dbReference type="ARBA" id="ARBA00048628"/>
    </source>
</evidence>
<comment type="caution">
    <text evidence="10">The sequence shown here is derived from an EMBL/GenBank/DDBJ whole genome shotgun (WGS) entry which is preliminary data.</text>
</comment>
<dbReference type="Pfam" id="PF02219">
    <property type="entry name" value="MTHFR"/>
    <property type="match status" value="1"/>
</dbReference>
<dbReference type="GO" id="GO:0071949">
    <property type="term" value="F:FAD binding"/>
    <property type="evidence" value="ECO:0007669"/>
    <property type="project" value="TreeGrafter"/>
</dbReference>
<gene>
    <name evidence="10" type="ORF">SAMN05660686_00957</name>
</gene>
<dbReference type="InterPro" id="IPR029041">
    <property type="entry name" value="FAD-linked_oxidoreductase-like"/>
</dbReference>
<dbReference type="PANTHER" id="PTHR45754">
    <property type="entry name" value="METHYLENETETRAHYDROFOLATE REDUCTASE"/>
    <property type="match status" value="1"/>
</dbReference>
<keyword evidence="4 9" id="KW-0285">Flavoprotein</keyword>
<evidence type="ECO:0000256" key="3">
    <source>
        <dbReference type="ARBA" id="ARBA00006743"/>
    </source>
</evidence>
<evidence type="ECO:0000313" key="10">
    <source>
        <dbReference type="EMBL" id="SDF30160.1"/>
    </source>
</evidence>
<dbReference type="RefSeq" id="WP_093148533.1">
    <property type="nucleotide sequence ID" value="NZ_FNBW01000002.1"/>
</dbReference>
<evidence type="ECO:0000256" key="2">
    <source>
        <dbReference type="ARBA" id="ARBA00004777"/>
    </source>
</evidence>
<protein>
    <recommendedName>
        <fullName evidence="9">Methylenetetrahydrofolate reductase</fullName>
    </recommendedName>
</protein>
<dbReference type="InterPro" id="IPR003171">
    <property type="entry name" value="Mehydrof_redctse-like"/>
</dbReference>
<evidence type="ECO:0000256" key="5">
    <source>
        <dbReference type="ARBA" id="ARBA00022827"/>
    </source>
</evidence>
<keyword evidence="11" id="KW-1185">Reference proteome</keyword>
<dbReference type="GO" id="GO:0106312">
    <property type="term" value="F:methylenetetrahydrofolate reductase (NADH) activity"/>
    <property type="evidence" value="ECO:0007669"/>
    <property type="project" value="UniProtKB-EC"/>
</dbReference>
<evidence type="ECO:0000256" key="6">
    <source>
        <dbReference type="ARBA" id="ARBA00023002"/>
    </source>
</evidence>
<comment type="pathway">
    <text evidence="7">Amino-acid biosynthesis; L-methionine biosynthesis via de novo pathway.</text>
</comment>
<keyword evidence="6 9" id="KW-0560">Oxidoreductase</keyword>
<keyword evidence="5 9" id="KW-0274">FAD</keyword>
<evidence type="ECO:0000256" key="1">
    <source>
        <dbReference type="ARBA" id="ARBA00001974"/>
    </source>
</evidence>
<dbReference type="SUPFAM" id="SSF51730">
    <property type="entry name" value="FAD-linked oxidoreductase"/>
    <property type="match status" value="1"/>
</dbReference>